<organism evidence="4 5">
    <name type="scientific">Sphingopyxis witflariensis</name>
    <dbReference type="NCBI Taxonomy" id="173675"/>
    <lineage>
        <taxon>Bacteria</taxon>
        <taxon>Pseudomonadati</taxon>
        <taxon>Pseudomonadota</taxon>
        <taxon>Alphaproteobacteria</taxon>
        <taxon>Sphingomonadales</taxon>
        <taxon>Sphingomonadaceae</taxon>
        <taxon>Sphingopyxis</taxon>
    </lineage>
</organism>
<comment type="caution">
    <text evidence="4">The sequence shown here is derived from an EMBL/GenBank/DDBJ whole genome shotgun (WGS) entry which is preliminary data.</text>
</comment>
<dbReference type="AlphaFoldDB" id="A0A246K636"/>
<dbReference type="Pfam" id="PF07883">
    <property type="entry name" value="Cupin_2"/>
    <property type="match status" value="1"/>
</dbReference>
<dbReference type="CDD" id="cd02209">
    <property type="entry name" value="cupin_XRE_C"/>
    <property type="match status" value="1"/>
</dbReference>
<dbReference type="RefSeq" id="WP_088471079.1">
    <property type="nucleotide sequence ID" value="NZ_NISJ01000001.1"/>
</dbReference>
<gene>
    <name evidence="4" type="ORF">CDQ91_02345</name>
</gene>
<dbReference type="EMBL" id="NISJ01000001">
    <property type="protein sequence ID" value="OWR01268.1"/>
    <property type="molecule type" value="Genomic_DNA"/>
</dbReference>
<evidence type="ECO:0000256" key="2">
    <source>
        <dbReference type="SAM" id="MobiDB-lite"/>
    </source>
</evidence>
<dbReference type="Gene3D" id="2.60.120.10">
    <property type="entry name" value="Jelly Rolls"/>
    <property type="match status" value="1"/>
</dbReference>
<dbReference type="PROSITE" id="PS50943">
    <property type="entry name" value="HTH_CROC1"/>
    <property type="match status" value="1"/>
</dbReference>
<dbReference type="GO" id="GO:0003700">
    <property type="term" value="F:DNA-binding transcription factor activity"/>
    <property type="evidence" value="ECO:0007669"/>
    <property type="project" value="TreeGrafter"/>
</dbReference>
<name>A0A246K636_9SPHN</name>
<proteinExistence type="predicted"/>
<sequence>MGKRIERTPMPSTSHLSSPGRDRRPAVDGNPGIFLRELRNEKGWTLAEVSERTRIPVSTLSKIETGKMSLSYEKLLRLSQGLDIDITQLFSAATSQPVATHAATGRRSITPLGEGPSIETATYNYTYPSADLLNKLLNPMIIEVKVRSIEDFGDLMRHSGEEYVIVLEGECEFHSDIYAPSRLKTGDSVYFDASMGHGYVAVGERPCRILSVCSATDADLKSALHPVDGGQRA</sequence>
<dbReference type="InterPro" id="IPR050807">
    <property type="entry name" value="TransReg_Diox_bact_type"/>
</dbReference>
<dbReference type="GO" id="GO:0005829">
    <property type="term" value="C:cytosol"/>
    <property type="evidence" value="ECO:0007669"/>
    <property type="project" value="TreeGrafter"/>
</dbReference>
<dbReference type="SUPFAM" id="SSF51182">
    <property type="entry name" value="RmlC-like cupins"/>
    <property type="match status" value="1"/>
</dbReference>
<dbReference type="InterPro" id="IPR001387">
    <property type="entry name" value="Cro/C1-type_HTH"/>
</dbReference>
<dbReference type="InterPro" id="IPR010982">
    <property type="entry name" value="Lambda_DNA-bd_dom_sf"/>
</dbReference>
<reference evidence="4 5" key="1">
    <citation type="journal article" date="2002" name="Int. J. Syst. Evol. Microbiol.">
        <title>Sphingopyxis witflariensis sp. nov., isolated from activated sludge.</title>
        <authorList>
            <person name="Kampfer P."/>
            <person name="Witzenberger R."/>
            <person name="Denner E.B."/>
            <person name="Busse H.J."/>
            <person name="Neef A."/>
        </authorList>
    </citation>
    <scope>NUCLEOTIDE SEQUENCE [LARGE SCALE GENOMIC DNA]</scope>
    <source>
        <strain evidence="4 5">DSM 14551</strain>
    </source>
</reference>
<dbReference type="InterPro" id="IPR011051">
    <property type="entry name" value="RmlC_Cupin_sf"/>
</dbReference>
<dbReference type="GO" id="GO:0003677">
    <property type="term" value="F:DNA binding"/>
    <property type="evidence" value="ECO:0007669"/>
    <property type="project" value="UniProtKB-KW"/>
</dbReference>
<keyword evidence="5" id="KW-1185">Reference proteome</keyword>
<dbReference type="SMART" id="SM00530">
    <property type="entry name" value="HTH_XRE"/>
    <property type="match status" value="1"/>
</dbReference>
<dbReference type="PANTHER" id="PTHR46797">
    <property type="entry name" value="HTH-TYPE TRANSCRIPTIONAL REGULATOR"/>
    <property type="match status" value="1"/>
</dbReference>
<evidence type="ECO:0000313" key="4">
    <source>
        <dbReference type="EMBL" id="OWR01268.1"/>
    </source>
</evidence>
<dbReference type="PANTHER" id="PTHR46797:SF20">
    <property type="entry name" value="BLR4304 PROTEIN"/>
    <property type="match status" value="1"/>
</dbReference>
<feature type="region of interest" description="Disordered" evidence="2">
    <location>
        <begin position="1"/>
        <end position="31"/>
    </location>
</feature>
<dbReference type="InterPro" id="IPR014710">
    <property type="entry name" value="RmlC-like_jellyroll"/>
</dbReference>
<dbReference type="SUPFAM" id="SSF47413">
    <property type="entry name" value="lambda repressor-like DNA-binding domains"/>
    <property type="match status" value="1"/>
</dbReference>
<feature type="domain" description="HTH cro/C1-type" evidence="3">
    <location>
        <begin position="35"/>
        <end position="89"/>
    </location>
</feature>
<evidence type="ECO:0000256" key="1">
    <source>
        <dbReference type="ARBA" id="ARBA00023125"/>
    </source>
</evidence>
<accession>A0A246K636</accession>
<dbReference type="Proteomes" id="UP000197097">
    <property type="component" value="Unassembled WGS sequence"/>
</dbReference>
<evidence type="ECO:0000259" key="3">
    <source>
        <dbReference type="PROSITE" id="PS50943"/>
    </source>
</evidence>
<dbReference type="Pfam" id="PF01381">
    <property type="entry name" value="HTH_3"/>
    <property type="match status" value="1"/>
</dbReference>
<keyword evidence="1" id="KW-0238">DNA-binding</keyword>
<protein>
    <submittedName>
        <fullName evidence="4">Transcriptional regulator</fullName>
    </submittedName>
</protein>
<dbReference type="CDD" id="cd00093">
    <property type="entry name" value="HTH_XRE"/>
    <property type="match status" value="1"/>
</dbReference>
<dbReference type="InterPro" id="IPR013096">
    <property type="entry name" value="Cupin_2"/>
</dbReference>
<evidence type="ECO:0000313" key="5">
    <source>
        <dbReference type="Proteomes" id="UP000197097"/>
    </source>
</evidence>
<dbReference type="Gene3D" id="1.10.260.40">
    <property type="entry name" value="lambda repressor-like DNA-binding domains"/>
    <property type="match status" value="1"/>
</dbReference>